<dbReference type="Proteomes" id="UP000649617">
    <property type="component" value="Unassembled WGS sequence"/>
</dbReference>
<evidence type="ECO:0000313" key="2">
    <source>
        <dbReference type="Proteomes" id="UP000649617"/>
    </source>
</evidence>
<keyword evidence="2" id="KW-1185">Reference proteome</keyword>
<protein>
    <submittedName>
        <fullName evidence="1">OGG1 protein</fullName>
    </submittedName>
</protein>
<dbReference type="EMBL" id="CAJNIZ010015803">
    <property type="protein sequence ID" value="CAE7378028.1"/>
    <property type="molecule type" value="Genomic_DNA"/>
</dbReference>
<feature type="non-terminal residue" evidence="1">
    <location>
        <position position="1"/>
    </location>
</feature>
<dbReference type="OrthoDB" id="419824at2759"/>
<dbReference type="AlphaFoldDB" id="A0A812QIG1"/>
<gene>
    <name evidence="1" type="primary">OGG1</name>
    <name evidence="1" type="ORF">SPIL2461_LOCUS9196</name>
</gene>
<name>A0A812QIG1_SYMPI</name>
<organism evidence="1 2">
    <name type="scientific">Symbiodinium pilosum</name>
    <name type="common">Dinoflagellate</name>
    <dbReference type="NCBI Taxonomy" id="2952"/>
    <lineage>
        <taxon>Eukaryota</taxon>
        <taxon>Sar</taxon>
        <taxon>Alveolata</taxon>
        <taxon>Dinophyceae</taxon>
        <taxon>Suessiales</taxon>
        <taxon>Symbiodiniaceae</taxon>
        <taxon>Symbiodinium</taxon>
    </lineage>
</organism>
<comment type="caution">
    <text evidence="1">The sequence shown here is derived from an EMBL/GenBank/DDBJ whole genome shotgun (WGS) entry which is preliminary data.</text>
</comment>
<proteinExistence type="predicted"/>
<evidence type="ECO:0000313" key="1">
    <source>
        <dbReference type="EMBL" id="CAE7378028.1"/>
    </source>
</evidence>
<sequence length="123" mass="14126">EKLRQLLLQHGSFDKVEVVVKQWAETKRKQKQGGGYVTKQWLIDNRSTMADKAFEWAKARGLHRISEITGAEEADIPFDFSWSNTNTTGQRVEFENGAEMEVACFTTSIFSGFQCYVSDYMIM</sequence>
<reference evidence="1" key="1">
    <citation type="submission" date="2021-02" db="EMBL/GenBank/DDBJ databases">
        <authorList>
            <person name="Dougan E. K."/>
            <person name="Rhodes N."/>
            <person name="Thang M."/>
            <person name="Chan C."/>
        </authorList>
    </citation>
    <scope>NUCLEOTIDE SEQUENCE</scope>
</reference>
<accession>A0A812QIG1</accession>